<dbReference type="CDD" id="cd16266">
    <property type="entry name" value="IF2_aeIF5B_IV"/>
    <property type="match status" value="1"/>
</dbReference>
<dbReference type="NCBIfam" id="TIGR00491">
    <property type="entry name" value="aIF-2"/>
    <property type="match status" value="1"/>
</dbReference>
<evidence type="ECO:0000313" key="12">
    <source>
        <dbReference type="Proteomes" id="UP000186851"/>
    </source>
</evidence>
<keyword evidence="4 8" id="KW-0547">Nucleotide-binding</keyword>
<accession>A0AAF0D139</accession>
<dbReference type="NCBIfam" id="TIGR00231">
    <property type="entry name" value="small_GTP"/>
    <property type="match status" value="1"/>
</dbReference>
<comment type="function">
    <text evidence="7 8 9">Function in general translation initiation by promoting the binding of the formylmethionine-tRNA to ribosomes. Seems to function along with eIF-2.</text>
</comment>
<dbReference type="SUPFAM" id="SSF52540">
    <property type="entry name" value="P-loop containing nucleoside triphosphate hydrolases"/>
    <property type="match status" value="1"/>
</dbReference>
<dbReference type="SUPFAM" id="SSF50447">
    <property type="entry name" value="Translation proteins"/>
    <property type="match status" value="1"/>
</dbReference>
<dbReference type="GO" id="GO:0003743">
    <property type="term" value="F:translation initiation factor activity"/>
    <property type="evidence" value="ECO:0007669"/>
    <property type="project" value="UniProtKB-UniRule"/>
</dbReference>
<evidence type="ECO:0000256" key="7">
    <source>
        <dbReference type="ARBA" id="ARBA00024852"/>
    </source>
</evidence>
<evidence type="ECO:0000259" key="10">
    <source>
        <dbReference type="PROSITE" id="PS51722"/>
    </source>
</evidence>
<dbReference type="InterPro" id="IPR004544">
    <property type="entry name" value="TF_aIF-2_arc"/>
</dbReference>
<evidence type="ECO:0000256" key="3">
    <source>
        <dbReference type="ARBA" id="ARBA00022540"/>
    </source>
</evidence>
<organism evidence="11 12">
    <name type="scientific">Odinarchaeota yellowstonii (strain LCB_4)</name>
    <dbReference type="NCBI Taxonomy" id="1841599"/>
    <lineage>
        <taxon>Archaea</taxon>
        <taxon>Promethearchaeati</taxon>
        <taxon>Candidatus Odinarchaeota</taxon>
        <taxon>Candidatus Odinarchaeia</taxon>
        <taxon>Candidatus Odinarchaeales</taxon>
        <taxon>Candidatus Odinarchaeaceae</taxon>
        <taxon>Candidatus Odinarchaeum</taxon>
    </lineage>
</organism>
<proteinExistence type="inferred from homology"/>
<dbReference type="PRINTS" id="PR00315">
    <property type="entry name" value="ELONGATNFCT"/>
</dbReference>
<dbReference type="GO" id="GO:0005525">
    <property type="term" value="F:GTP binding"/>
    <property type="evidence" value="ECO:0007669"/>
    <property type="project" value="UniProtKB-KW"/>
</dbReference>
<dbReference type="NCBIfam" id="NF011418">
    <property type="entry name" value="PRK14845.1"/>
    <property type="match status" value="1"/>
</dbReference>
<evidence type="ECO:0000313" key="11">
    <source>
        <dbReference type="EMBL" id="WEU39711.1"/>
    </source>
</evidence>
<dbReference type="KEGG" id="oyw:OdinLCB4_004300"/>
<dbReference type="CDD" id="cd01887">
    <property type="entry name" value="IF2_eIF5B"/>
    <property type="match status" value="1"/>
</dbReference>
<evidence type="ECO:0000256" key="4">
    <source>
        <dbReference type="ARBA" id="ARBA00022741"/>
    </source>
</evidence>
<dbReference type="InterPro" id="IPR027417">
    <property type="entry name" value="P-loop_NTPase"/>
</dbReference>
<dbReference type="AlphaFoldDB" id="A0AAF0D139"/>
<evidence type="ECO:0000256" key="8">
    <source>
        <dbReference type="HAMAP-Rule" id="MF_00100"/>
    </source>
</evidence>
<dbReference type="NCBIfam" id="NF003078">
    <property type="entry name" value="PRK04004.1"/>
    <property type="match status" value="1"/>
</dbReference>
<dbReference type="Gene3D" id="2.40.30.10">
    <property type="entry name" value="Translation factors"/>
    <property type="match status" value="2"/>
</dbReference>
<dbReference type="HAMAP" id="MF_00100_A">
    <property type="entry name" value="IF_2_A"/>
    <property type="match status" value="1"/>
</dbReference>
<dbReference type="InterPro" id="IPR036925">
    <property type="entry name" value="TIF_IF2_dom3_sf"/>
</dbReference>
<dbReference type="Gene3D" id="3.40.50.10050">
    <property type="entry name" value="Translation initiation factor IF- 2, domain 3"/>
    <property type="match status" value="1"/>
</dbReference>
<comment type="caution">
    <text evidence="8">Lacks conserved residue(s) required for the propagation of feature annotation.</text>
</comment>
<dbReference type="InterPro" id="IPR029459">
    <property type="entry name" value="EFTU-type"/>
</dbReference>
<evidence type="ECO:0000256" key="5">
    <source>
        <dbReference type="ARBA" id="ARBA00022917"/>
    </source>
</evidence>
<dbReference type="Pfam" id="PF00009">
    <property type="entry name" value="GTP_EFTU"/>
    <property type="match status" value="1"/>
</dbReference>
<dbReference type="InterPro" id="IPR023115">
    <property type="entry name" value="TIF_IF2_dom3"/>
</dbReference>
<reference evidence="11" key="1">
    <citation type="journal article" date="2017" name="Nature">
        <title>Asgard archaea illuminate the origin of eukaryotic cellular complexity.</title>
        <authorList>
            <person name="Zaremba-Niedzwiedzka K."/>
            <person name="Caceres E.F."/>
            <person name="Saw J.H."/>
            <person name="Backstrom D."/>
            <person name="Juzokaite L."/>
            <person name="Vancaester E."/>
            <person name="Seitz K.W."/>
            <person name="Anantharaman K."/>
            <person name="Starnawski P."/>
            <person name="Kjeldsen K.U."/>
            <person name="Scott M.B."/>
            <person name="Nunoura T."/>
            <person name="Banfield J.F."/>
            <person name="Schramm A."/>
            <person name="Baker B.J."/>
            <person name="Spang A."/>
            <person name="Ettema T.J.G."/>
        </authorList>
    </citation>
    <scope>NUCLEOTIDE SEQUENCE</scope>
    <source>
        <strain evidence="11">LCB_4</strain>
    </source>
</reference>
<dbReference type="PANTHER" id="PTHR43381:SF4">
    <property type="entry name" value="EUKARYOTIC TRANSLATION INITIATION FACTOR 5B"/>
    <property type="match status" value="1"/>
</dbReference>
<dbReference type="FunFam" id="3.40.50.300:FF:000112">
    <property type="entry name" value="Eukaryotic translation initiation factor 5B"/>
    <property type="match status" value="1"/>
</dbReference>
<protein>
    <recommendedName>
        <fullName evidence="2 8">Probable translation initiation factor IF-2</fullName>
    </recommendedName>
</protein>
<evidence type="ECO:0000256" key="1">
    <source>
        <dbReference type="ARBA" id="ARBA00007733"/>
    </source>
</evidence>
<dbReference type="Pfam" id="PF14578">
    <property type="entry name" value="GTP_EFTU_D4"/>
    <property type="match status" value="1"/>
</dbReference>
<comment type="similarity">
    <text evidence="1 8 9">Belongs to the TRAFAC class translation factor GTPase superfamily. Classic translation factor GTPase family. IF-2 subfamily.</text>
</comment>
<feature type="binding site" evidence="8">
    <location>
        <begin position="130"/>
        <end position="133"/>
    </location>
    <ligand>
        <name>GTP</name>
        <dbReference type="ChEBI" id="CHEBI:37565"/>
    </ligand>
</feature>
<sequence length="592" mass="65266">MVKRQPIIAVLGHIDAGKTSLLDKIRGTAVQLREAGGITQHVGASYLPIETVREFCGSLLEKLNVELTIPGLLIIDSPGHAVFMNLRRRAGSVCDLAVLVVDVTAGFQPQTYESINILRERKTPFIIAANKIDLIPGWEPVENACFLDSFKSQSKQVIKELDAKIYEIIGNLSNLGFQSERFDRIRDFTRNIAIVPTSAKTGEGIPELLMVLAGLAQQYLSKKLELKEEPAKGVILEVKEEAGLGVAADTILYNGILRKGDTIVAGTLTEPLVTKVKIILKPKPLDEIRDPRERFDAVDEVWAAAGVKLVAPGFEQIIAGAPLIAISSESDIQKAVAEIKEEINRIRINTDKTGVVVKADALGSLEAIVSYFQERGCPIRIADVGDVSKRDVIEAEVVREEDPYSSIILAFNVKVLPDAKEEADKKNIPIIRSNIIYDLFDKYDEWVKLKREEERKKIFENITLPGKFEIIPGYVFRSSKPAIVGVKVLAGKITSKVSLVNMEGEKIGEILQIQDKGQVIQKAHAGESVAVSIKGPTVGRQINEGDILFVDVPESDVKILNTKLSSELTSDEKEALEELIKIKRKINKFWGL</sequence>
<dbReference type="GO" id="GO:0005737">
    <property type="term" value="C:cytoplasm"/>
    <property type="evidence" value="ECO:0007669"/>
    <property type="project" value="TreeGrafter"/>
</dbReference>
<dbReference type="FunFam" id="3.40.50.10050:FF:000001">
    <property type="entry name" value="Translation initiation factor IF-2"/>
    <property type="match status" value="1"/>
</dbReference>
<evidence type="ECO:0000256" key="6">
    <source>
        <dbReference type="ARBA" id="ARBA00023134"/>
    </source>
</evidence>
<dbReference type="InterPro" id="IPR005225">
    <property type="entry name" value="Small_GTP-bd"/>
</dbReference>
<dbReference type="CDD" id="cd03703">
    <property type="entry name" value="aeIF5B_II"/>
    <property type="match status" value="1"/>
</dbReference>
<dbReference type="PANTHER" id="PTHR43381">
    <property type="entry name" value="TRANSLATION INITIATION FACTOR IF-2-RELATED"/>
    <property type="match status" value="1"/>
</dbReference>
<keyword evidence="3 8" id="KW-0396">Initiation factor</keyword>
<dbReference type="SUPFAM" id="SSF52156">
    <property type="entry name" value="Initiation factor IF2/eIF5b, domain 3"/>
    <property type="match status" value="1"/>
</dbReference>
<keyword evidence="5 8" id="KW-0648">Protein biosynthesis</keyword>
<dbReference type="InterPro" id="IPR015760">
    <property type="entry name" value="TIF_IF2"/>
</dbReference>
<dbReference type="EMBL" id="CP091871">
    <property type="protein sequence ID" value="WEU39711.1"/>
    <property type="molecule type" value="Genomic_DNA"/>
</dbReference>
<dbReference type="GO" id="GO:0003924">
    <property type="term" value="F:GTPase activity"/>
    <property type="evidence" value="ECO:0007669"/>
    <property type="project" value="UniProtKB-UniRule"/>
</dbReference>
<name>A0AAF0D139_ODILC</name>
<dbReference type="InterPro" id="IPR009000">
    <property type="entry name" value="Transl_B-barrel_sf"/>
</dbReference>
<dbReference type="Gene3D" id="3.40.50.300">
    <property type="entry name" value="P-loop containing nucleotide triphosphate hydrolases"/>
    <property type="match status" value="1"/>
</dbReference>
<evidence type="ECO:0000256" key="9">
    <source>
        <dbReference type="RuleBase" id="RU000644"/>
    </source>
</evidence>
<feature type="domain" description="Tr-type G" evidence="10">
    <location>
        <begin position="3"/>
        <end position="220"/>
    </location>
</feature>
<gene>
    <name evidence="8 11" type="primary">infB</name>
    <name evidence="11" type="ORF">OdinLCB4_004300</name>
</gene>
<dbReference type="Proteomes" id="UP000186851">
    <property type="component" value="Chromosome"/>
</dbReference>
<keyword evidence="6 8" id="KW-0342">GTP-binding</keyword>
<dbReference type="Pfam" id="PF11987">
    <property type="entry name" value="IF-2"/>
    <property type="match status" value="1"/>
</dbReference>
<dbReference type="InterPro" id="IPR000795">
    <property type="entry name" value="T_Tr_GTP-bd_dom"/>
</dbReference>
<evidence type="ECO:0000256" key="2">
    <source>
        <dbReference type="ARBA" id="ARBA00020166"/>
    </source>
</evidence>
<reference evidence="11" key="2">
    <citation type="journal article" date="2022" name="Nat. Microbiol.">
        <title>A closed Candidatus Odinarchaeum chromosome exposes Asgard archaeal viruses.</title>
        <authorList>
            <person name="Tamarit D."/>
            <person name="Caceres E.F."/>
            <person name="Krupovic M."/>
            <person name="Nijland R."/>
            <person name="Eme L."/>
            <person name="Robinson N.P."/>
            <person name="Ettema T.J.G."/>
        </authorList>
    </citation>
    <scope>NUCLEOTIDE SEQUENCE</scope>
    <source>
        <strain evidence="11">LCB_4</strain>
    </source>
</reference>
<dbReference type="PROSITE" id="PS51722">
    <property type="entry name" value="G_TR_2"/>
    <property type="match status" value="1"/>
</dbReference>